<proteinExistence type="predicted"/>
<accession>W1WKY4</accession>
<sequence>NIDIPNGKLELAVSDDEITRRKAALKPFKSNVTGYLKKYALHVSSAAQGAIEVFED</sequence>
<dbReference type="EMBL" id="AZMM01018726">
    <property type="protein sequence ID" value="ETJ17770.1"/>
    <property type="molecule type" value="Genomic_DNA"/>
</dbReference>
<gene>
    <name evidence="2" type="ORF">Q604_UNBC18726G0001</name>
</gene>
<evidence type="ECO:0000313" key="2">
    <source>
        <dbReference type="EMBL" id="ETJ17770.1"/>
    </source>
</evidence>
<name>W1WKY4_9ZZZZ</name>
<evidence type="ECO:0000259" key="1">
    <source>
        <dbReference type="Pfam" id="PF24877"/>
    </source>
</evidence>
<feature type="non-terminal residue" evidence="2">
    <location>
        <position position="1"/>
    </location>
</feature>
<feature type="domain" description="Dihydroxy-acid/6-phosphogluconate dehydratase C-terminal" evidence="1">
    <location>
        <begin position="1"/>
        <end position="50"/>
    </location>
</feature>
<dbReference type="SUPFAM" id="SSF52016">
    <property type="entry name" value="LeuD/IlvD-like"/>
    <property type="match status" value="1"/>
</dbReference>
<protein>
    <submittedName>
        <fullName evidence="2">Dihydroxy-acid dehydratase</fullName>
    </submittedName>
</protein>
<dbReference type="Pfam" id="PF24877">
    <property type="entry name" value="ILV_EDD_C"/>
    <property type="match status" value="1"/>
</dbReference>
<comment type="caution">
    <text evidence="2">The sequence shown here is derived from an EMBL/GenBank/DDBJ whole genome shotgun (WGS) entry which is preliminary data.</text>
</comment>
<dbReference type="InterPro" id="IPR056740">
    <property type="entry name" value="ILV_EDD_C"/>
</dbReference>
<dbReference type="AlphaFoldDB" id="W1WKY4"/>
<organism evidence="2">
    <name type="scientific">human gut metagenome</name>
    <dbReference type="NCBI Taxonomy" id="408170"/>
    <lineage>
        <taxon>unclassified sequences</taxon>
        <taxon>metagenomes</taxon>
        <taxon>organismal metagenomes</taxon>
    </lineage>
</organism>
<reference evidence="2" key="1">
    <citation type="submission" date="2013-12" db="EMBL/GenBank/DDBJ databases">
        <title>A Varibaculum cambriense genome reconstructed from a premature infant gut community with otherwise low bacterial novelty that shifts toward anaerobic metabolism during the third week of life.</title>
        <authorList>
            <person name="Brown C.T."/>
            <person name="Sharon I."/>
            <person name="Thomas B.C."/>
            <person name="Castelle C.J."/>
            <person name="Morowitz M.J."/>
            <person name="Banfield J.F."/>
        </authorList>
    </citation>
    <scope>NUCLEOTIDE SEQUENCE</scope>
</reference>